<keyword evidence="2" id="KW-1185">Reference proteome</keyword>
<dbReference type="EMBL" id="JAZHXI010000004">
    <property type="protein sequence ID" value="KAL2072323.1"/>
    <property type="molecule type" value="Genomic_DNA"/>
</dbReference>
<accession>A0ABR4CSJ6</accession>
<sequence>MFFSRQIRPPIYSMKQSKLRKRRVWRFAVLYFVMLIIALALLVGPIVAGSMILDNTKKMFEDPNKTYFLLQPVGYNNNDTRNATLTGTGNATAAAAATASETAGGARIRLF</sequence>
<dbReference type="Proteomes" id="UP001595075">
    <property type="component" value="Unassembled WGS sequence"/>
</dbReference>
<reference evidence="1 2" key="1">
    <citation type="journal article" date="2024" name="Commun. Biol.">
        <title>Comparative genomic analysis of thermophilic fungi reveals convergent evolutionary adaptations and gene losses.</title>
        <authorList>
            <person name="Steindorff A.S."/>
            <person name="Aguilar-Pontes M.V."/>
            <person name="Robinson A.J."/>
            <person name="Andreopoulos B."/>
            <person name="LaButti K."/>
            <person name="Kuo A."/>
            <person name="Mondo S."/>
            <person name="Riley R."/>
            <person name="Otillar R."/>
            <person name="Haridas S."/>
            <person name="Lipzen A."/>
            <person name="Grimwood J."/>
            <person name="Schmutz J."/>
            <person name="Clum A."/>
            <person name="Reid I.D."/>
            <person name="Moisan M.C."/>
            <person name="Butler G."/>
            <person name="Nguyen T.T.M."/>
            <person name="Dewar K."/>
            <person name="Conant G."/>
            <person name="Drula E."/>
            <person name="Henrissat B."/>
            <person name="Hansel C."/>
            <person name="Singer S."/>
            <person name="Hutchinson M.I."/>
            <person name="de Vries R.P."/>
            <person name="Natvig D.O."/>
            <person name="Powell A.J."/>
            <person name="Tsang A."/>
            <person name="Grigoriev I.V."/>
        </authorList>
    </citation>
    <scope>NUCLEOTIDE SEQUENCE [LARGE SCALE GENOMIC DNA]</scope>
    <source>
        <strain evidence="1 2">CBS 494.80</strain>
    </source>
</reference>
<gene>
    <name evidence="1" type="ORF">VTL71DRAFT_11666</name>
</gene>
<evidence type="ECO:0000313" key="2">
    <source>
        <dbReference type="Proteomes" id="UP001595075"/>
    </source>
</evidence>
<comment type="caution">
    <text evidence="1">The sequence shown here is derived from an EMBL/GenBank/DDBJ whole genome shotgun (WGS) entry which is preliminary data.</text>
</comment>
<organism evidence="1 2">
    <name type="scientific">Oculimacula yallundae</name>
    <dbReference type="NCBI Taxonomy" id="86028"/>
    <lineage>
        <taxon>Eukaryota</taxon>
        <taxon>Fungi</taxon>
        <taxon>Dikarya</taxon>
        <taxon>Ascomycota</taxon>
        <taxon>Pezizomycotina</taxon>
        <taxon>Leotiomycetes</taxon>
        <taxon>Helotiales</taxon>
        <taxon>Ploettnerulaceae</taxon>
        <taxon>Oculimacula</taxon>
    </lineage>
</organism>
<protein>
    <submittedName>
        <fullName evidence="1">Uncharacterized protein</fullName>
    </submittedName>
</protein>
<evidence type="ECO:0000313" key="1">
    <source>
        <dbReference type="EMBL" id="KAL2072323.1"/>
    </source>
</evidence>
<name>A0ABR4CSJ6_9HELO</name>
<proteinExistence type="predicted"/>